<sequence length="130" mass="13250">MSCPGVCNGATLQCSFGLAPSPLCVVPISRTLVNSVPMANIMDNKSFVNILPFGMCSSMANPTVAAATAAALGVLTPMPCIPVTIAPWMPGSPTILVGGMPALTAQSKLMCNWGGVIQIVFPGQVTTIVT</sequence>
<dbReference type="Proteomes" id="UP000746649">
    <property type="component" value="Unassembled WGS sequence"/>
</dbReference>
<dbReference type="GeneID" id="84235456"/>
<accession>A0ABS0ZSJ7</accession>
<reference evidence="1 2" key="1">
    <citation type="submission" date="2020-11" db="EMBL/GenBank/DDBJ databases">
        <title>Enhanced detection system for hospital associated transmission using whole genome sequencing surveillance.</title>
        <authorList>
            <person name="Harrison L.H."/>
            <person name="Van Tyne D."/>
            <person name="Marsh J.W."/>
            <person name="Griffith M.P."/>
            <person name="Snyder D.J."/>
            <person name="Cooper V.S."/>
            <person name="Mustapha M."/>
        </authorList>
    </citation>
    <scope>NUCLEOTIDE SEQUENCE [LARGE SCALE GENOMIC DNA]</scope>
    <source>
        <strain evidence="1 2">CB00117</strain>
    </source>
</reference>
<organism evidence="1 2">
    <name type="scientific">Citrobacter sedlakii</name>
    <dbReference type="NCBI Taxonomy" id="67826"/>
    <lineage>
        <taxon>Bacteria</taxon>
        <taxon>Pseudomonadati</taxon>
        <taxon>Pseudomonadota</taxon>
        <taxon>Gammaproteobacteria</taxon>
        <taxon>Enterobacterales</taxon>
        <taxon>Enterobacteriaceae</taxon>
        <taxon>Citrobacter</taxon>
        <taxon>Citrobacter freundii complex</taxon>
    </lineage>
</organism>
<dbReference type="EMBL" id="JADWND010000005">
    <property type="protein sequence ID" value="MBJ8381660.1"/>
    <property type="molecule type" value="Genomic_DNA"/>
</dbReference>
<proteinExistence type="predicted"/>
<dbReference type="RefSeq" id="WP_042288418.1">
    <property type="nucleotide sequence ID" value="NZ_CABLBY010000008.1"/>
</dbReference>
<name>A0ABS0ZSJ7_9ENTR</name>
<protein>
    <submittedName>
        <fullName evidence="1">DUF4280 domain-containing protein</fullName>
    </submittedName>
</protein>
<dbReference type="InterPro" id="IPR025460">
    <property type="entry name" value="DUF4280"/>
</dbReference>
<gene>
    <name evidence="1" type="ORF">I6M88_11850</name>
</gene>
<evidence type="ECO:0000313" key="2">
    <source>
        <dbReference type="Proteomes" id="UP000746649"/>
    </source>
</evidence>
<dbReference type="Pfam" id="PF14107">
    <property type="entry name" value="DUF4280"/>
    <property type="match status" value="1"/>
</dbReference>
<evidence type="ECO:0000313" key="1">
    <source>
        <dbReference type="EMBL" id="MBJ8381660.1"/>
    </source>
</evidence>
<keyword evidence="2" id="KW-1185">Reference proteome</keyword>
<comment type="caution">
    <text evidence="1">The sequence shown here is derived from an EMBL/GenBank/DDBJ whole genome shotgun (WGS) entry which is preliminary data.</text>
</comment>